<evidence type="ECO:0000256" key="1">
    <source>
        <dbReference type="SAM" id="MobiDB-lite"/>
    </source>
</evidence>
<dbReference type="RefSeq" id="WP_140220672.1">
    <property type="nucleotide sequence ID" value="NZ_CP021645.1"/>
</dbReference>
<gene>
    <name evidence="2" type="ORF">QE440_001298</name>
</gene>
<feature type="region of interest" description="Disordered" evidence="1">
    <location>
        <begin position="53"/>
        <end position="73"/>
    </location>
</feature>
<dbReference type="AlphaFoldDB" id="A0AAJ2BNY5"/>
<sequence>MDQARLTPLWHERQPVLLPTRFELELVQAFRQLSCSDQMTLCRLAHSLLQVQGPLPPRADQPAVAPRFLPRPH</sequence>
<evidence type="ECO:0000313" key="3">
    <source>
        <dbReference type="Proteomes" id="UP001268036"/>
    </source>
</evidence>
<dbReference type="EMBL" id="JAVJAF010000001">
    <property type="protein sequence ID" value="MDR6233557.1"/>
    <property type="molecule type" value="Genomic_DNA"/>
</dbReference>
<dbReference type="Proteomes" id="UP001268036">
    <property type="component" value="Unassembled WGS sequence"/>
</dbReference>
<name>A0AAJ2BNY5_9PSED</name>
<comment type="caution">
    <text evidence="2">The sequence shown here is derived from an EMBL/GenBank/DDBJ whole genome shotgun (WGS) entry which is preliminary data.</text>
</comment>
<evidence type="ECO:0000313" key="2">
    <source>
        <dbReference type="EMBL" id="MDR6233557.1"/>
    </source>
</evidence>
<accession>A0AAJ2BNY5</accession>
<organism evidence="2 3">
    <name type="scientific">Pseudomonas oryzihabitans</name>
    <dbReference type="NCBI Taxonomy" id="47885"/>
    <lineage>
        <taxon>Bacteria</taxon>
        <taxon>Pseudomonadati</taxon>
        <taxon>Pseudomonadota</taxon>
        <taxon>Gammaproteobacteria</taxon>
        <taxon>Pseudomonadales</taxon>
        <taxon>Pseudomonadaceae</taxon>
        <taxon>Pseudomonas</taxon>
    </lineage>
</organism>
<protein>
    <submittedName>
        <fullName evidence="2">Uncharacterized protein</fullName>
    </submittedName>
</protein>
<proteinExistence type="predicted"/>
<reference evidence="2" key="1">
    <citation type="submission" date="2023-08" db="EMBL/GenBank/DDBJ databases">
        <title>Functional and genomic diversity of the sorghum phyllosphere microbiome.</title>
        <authorList>
            <person name="Shade A."/>
        </authorList>
    </citation>
    <scope>NUCLEOTIDE SEQUENCE</scope>
    <source>
        <strain evidence="2">SORGH_AS_0201</strain>
    </source>
</reference>